<evidence type="ECO:0000313" key="16">
    <source>
        <dbReference type="EMBL" id="GAM77567.1"/>
    </source>
</evidence>
<dbReference type="STRING" id="1481914.JCM19241_4690"/>
<proteinExistence type="inferred from homology"/>
<feature type="domain" description="Pyrroline-5-carboxylate reductase dimerisation" evidence="15">
    <location>
        <begin position="166"/>
        <end position="271"/>
    </location>
</feature>
<dbReference type="InterPro" id="IPR036291">
    <property type="entry name" value="NAD(P)-bd_dom_sf"/>
</dbReference>
<dbReference type="Pfam" id="PF14748">
    <property type="entry name" value="P5CR_dimer"/>
    <property type="match status" value="1"/>
</dbReference>
<dbReference type="GO" id="GO:0004735">
    <property type="term" value="F:pyrroline-5-carboxylate reductase activity"/>
    <property type="evidence" value="ECO:0007669"/>
    <property type="project" value="UniProtKB-UniRule"/>
</dbReference>
<keyword evidence="3 10" id="KW-0963">Cytoplasm</keyword>
<accession>A0A0B8QKC3</accession>
<dbReference type="FunFam" id="1.10.3730.10:FF:000001">
    <property type="entry name" value="Pyrroline-5-carboxylate reductase"/>
    <property type="match status" value="1"/>
</dbReference>
<dbReference type="InterPro" id="IPR053790">
    <property type="entry name" value="P5CR-like_CS"/>
</dbReference>
<dbReference type="PANTHER" id="PTHR11645:SF0">
    <property type="entry name" value="PYRROLINE-5-CARBOXYLATE REDUCTASE 3"/>
    <property type="match status" value="1"/>
</dbReference>
<feature type="domain" description="Pyrroline-5-carboxylate reductase catalytic N-terminal" evidence="14">
    <location>
        <begin position="8"/>
        <end position="102"/>
    </location>
</feature>
<dbReference type="GO" id="GO:0055129">
    <property type="term" value="P:L-proline biosynthetic process"/>
    <property type="evidence" value="ECO:0007669"/>
    <property type="project" value="UniProtKB-UniRule"/>
</dbReference>
<evidence type="ECO:0000256" key="7">
    <source>
        <dbReference type="ARBA" id="ARBA00023002"/>
    </source>
</evidence>
<evidence type="ECO:0000256" key="4">
    <source>
        <dbReference type="ARBA" id="ARBA00022605"/>
    </source>
</evidence>
<protein>
    <recommendedName>
        <fullName evidence="10 11">Pyrroline-5-carboxylate reductase</fullName>
        <shortName evidence="10">P5C reductase</shortName>
        <shortName evidence="10">P5CR</shortName>
        <ecNumber evidence="10 11">1.5.1.2</ecNumber>
    </recommendedName>
    <alternativeName>
        <fullName evidence="10">PCA reductase</fullName>
    </alternativeName>
</protein>
<keyword evidence="5 10" id="KW-0641">Proline biosynthesis</keyword>
<dbReference type="Pfam" id="PF03807">
    <property type="entry name" value="F420_oxidored"/>
    <property type="match status" value="1"/>
</dbReference>
<comment type="function">
    <text evidence="10">Catalyzes the reduction of 1-pyrroline-5-carboxylate (PCA) to L-proline.</text>
</comment>
<feature type="binding site" evidence="12">
    <location>
        <begin position="12"/>
        <end position="17"/>
    </location>
    <ligand>
        <name>NADP(+)</name>
        <dbReference type="ChEBI" id="CHEBI:58349"/>
    </ligand>
</feature>
<organism evidence="16 17">
    <name type="scientific">Vibrio ishigakensis</name>
    <dbReference type="NCBI Taxonomy" id="1481914"/>
    <lineage>
        <taxon>Bacteria</taxon>
        <taxon>Pseudomonadati</taxon>
        <taxon>Pseudomonadota</taxon>
        <taxon>Gammaproteobacteria</taxon>
        <taxon>Vibrionales</taxon>
        <taxon>Vibrionaceae</taxon>
        <taxon>Vibrio</taxon>
    </lineage>
</organism>
<keyword evidence="4 10" id="KW-0028">Amino-acid biosynthesis</keyword>
<comment type="subcellular location">
    <subcellularLocation>
        <location evidence="10">Cytoplasm</location>
    </subcellularLocation>
</comment>
<dbReference type="InterPro" id="IPR000304">
    <property type="entry name" value="Pyrroline-COOH_reductase"/>
</dbReference>
<evidence type="ECO:0000256" key="2">
    <source>
        <dbReference type="ARBA" id="ARBA00005525"/>
    </source>
</evidence>
<evidence type="ECO:0000256" key="3">
    <source>
        <dbReference type="ARBA" id="ARBA00022490"/>
    </source>
</evidence>
<reference evidence="16 17" key="2">
    <citation type="submission" date="2015-01" db="EMBL/GenBank/DDBJ databases">
        <authorList>
            <consortium name="NBRP consortium"/>
            <person name="Sawabe T."/>
            <person name="Meirelles P."/>
            <person name="Feng G."/>
            <person name="Sayaka M."/>
            <person name="Hattori M."/>
            <person name="Ohkuma M."/>
        </authorList>
    </citation>
    <scope>NUCLEOTIDE SEQUENCE [LARGE SCALE GENOMIC DNA]</scope>
    <source>
        <strain evidence="17">JCM 19241</strain>
    </source>
</reference>
<comment type="catalytic activity">
    <reaction evidence="9 10 13">
        <text>L-proline + NADP(+) = (S)-1-pyrroline-5-carboxylate + NADPH + 2 H(+)</text>
        <dbReference type="Rhea" id="RHEA:14109"/>
        <dbReference type="ChEBI" id="CHEBI:15378"/>
        <dbReference type="ChEBI" id="CHEBI:17388"/>
        <dbReference type="ChEBI" id="CHEBI:57783"/>
        <dbReference type="ChEBI" id="CHEBI:58349"/>
        <dbReference type="ChEBI" id="CHEBI:60039"/>
        <dbReference type="EC" id="1.5.1.2"/>
    </reaction>
</comment>
<evidence type="ECO:0000256" key="6">
    <source>
        <dbReference type="ARBA" id="ARBA00022857"/>
    </source>
</evidence>
<evidence type="ECO:0000259" key="15">
    <source>
        <dbReference type="Pfam" id="PF14748"/>
    </source>
</evidence>
<comment type="caution">
    <text evidence="16">The sequence shown here is derived from an EMBL/GenBank/DDBJ whole genome shotgun (WGS) entry which is preliminary data.</text>
</comment>
<dbReference type="FunFam" id="3.40.50.720:FF:000105">
    <property type="entry name" value="Pyrroline-5-carboxylate reductase"/>
    <property type="match status" value="1"/>
</dbReference>
<comment type="pathway">
    <text evidence="1 10 13">Amino-acid biosynthesis; L-proline biosynthesis; L-proline from L-glutamate 5-semialdehyde: step 1/1.</text>
</comment>
<gene>
    <name evidence="10" type="primary">proC</name>
    <name evidence="16" type="ORF">JCM19241_4690</name>
</gene>
<dbReference type="InterPro" id="IPR028939">
    <property type="entry name" value="P5C_Rdtase_cat_N"/>
</dbReference>
<dbReference type="EMBL" id="BBSC01000009">
    <property type="protein sequence ID" value="GAM77567.1"/>
    <property type="molecule type" value="Genomic_DNA"/>
</dbReference>
<sequence>MAQIAHRKIAFIGAGNMARSIIAGLVESGYPAQNITATAPSPDRRDGLAQEYGIQSTSENLQAAEQADVLVLSVKPQIMEQVLAPFAELDLSSKLVISIAAGITVPRLAEMLGTPADIIRVMPNTPSLLGLGMSGLYAPESVSDSDKLYAGQLMEAVGKVCWVEQESGINNIIAAAGSSPAYFFLFMEAMQKEAQAQGFSEEIARELVQQSALGAAQMVVANPQLDLETLRAQVTSKGGTTAQAIETFKDHKLPDTVSAAMRAAIKRAEEMESLF</sequence>
<dbReference type="AlphaFoldDB" id="A0A0B8QKC3"/>
<comment type="catalytic activity">
    <reaction evidence="8 10">
        <text>L-proline + NAD(+) = (S)-1-pyrroline-5-carboxylate + NADH + 2 H(+)</text>
        <dbReference type="Rhea" id="RHEA:14105"/>
        <dbReference type="ChEBI" id="CHEBI:15378"/>
        <dbReference type="ChEBI" id="CHEBI:17388"/>
        <dbReference type="ChEBI" id="CHEBI:57540"/>
        <dbReference type="ChEBI" id="CHEBI:57945"/>
        <dbReference type="ChEBI" id="CHEBI:60039"/>
        <dbReference type="EC" id="1.5.1.2"/>
    </reaction>
</comment>
<dbReference type="HAMAP" id="MF_01925">
    <property type="entry name" value="P5C_reductase"/>
    <property type="match status" value="1"/>
</dbReference>
<dbReference type="UniPathway" id="UPA00098">
    <property type="reaction ID" value="UER00361"/>
</dbReference>
<evidence type="ECO:0000256" key="5">
    <source>
        <dbReference type="ARBA" id="ARBA00022650"/>
    </source>
</evidence>
<dbReference type="PIRSF" id="PIRSF000193">
    <property type="entry name" value="Pyrrol-5-carb_rd"/>
    <property type="match status" value="1"/>
</dbReference>
<dbReference type="PROSITE" id="PS00521">
    <property type="entry name" value="P5CR"/>
    <property type="match status" value="1"/>
</dbReference>
<evidence type="ECO:0000256" key="12">
    <source>
        <dbReference type="PIRSR" id="PIRSR000193-1"/>
    </source>
</evidence>
<dbReference type="GO" id="GO:0005737">
    <property type="term" value="C:cytoplasm"/>
    <property type="evidence" value="ECO:0007669"/>
    <property type="project" value="UniProtKB-SubCell"/>
</dbReference>
<evidence type="ECO:0000256" key="10">
    <source>
        <dbReference type="HAMAP-Rule" id="MF_01925"/>
    </source>
</evidence>
<dbReference type="PANTHER" id="PTHR11645">
    <property type="entry name" value="PYRROLINE-5-CARBOXYLATE REDUCTASE"/>
    <property type="match status" value="1"/>
</dbReference>
<evidence type="ECO:0000313" key="17">
    <source>
        <dbReference type="Proteomes" id="UP000031666"/>
    </source>
</evidence>
<dbReference type="SUPFAM" id="SSF51735">
    <property type="entry name" value="NAD(P)-binding Rossmann-fold domains"/>
    <property type="match status" value="1"/>
</dbReference>
<evidence type="ECO:0000256" key="11">
    <source>
        <dbReference type="NCBIfam" id="TIGR00112"/>
    </source>
</evidence>
<keyword evidence="7 10" id="KW-0560">Oxidoreductase</keyword>
<keyword evidence="6 10" id="KW-0521">NADP</keyword>
<name>A0A0B8QKC3_9VIBR</name>
<dbReference type="Gene3D" id="1.10.3730.10">
    <property type="entry name" value="ProC C-terminal domain-like"/>
    <property type="match status" value="1"/>
</dbReference>
<evidence type="ECO:0000256" key="1">
    <source>
        <dbReference type="ARBA" id="ARBA00005205"/>
    </source>
</evidence>
<dbReference type="InterPro" id="IPR029036">
    <property type="entry name" value="P5CR_dimer"/>
</dbReference>
<reference evidence="16 17" key="1">
    <citation type="submission" date="2015-01" db="EMBL/GenBank/DDBJ databases">
        <title>Vibrio sp. C94 JCM 19241 whole genome shotgun sequence.</title>
        <authorList>
            <person name="Sawabe T."/>
            <person name="Meirelles P."/>
            <person name="Feng G."/>
            <person name="Sayaka M."/>
            <person name="Hattori M."/>
            <person name="Ohkuma M."/>
        </authorList>
    </citation>
    <scope>NUCLEOTIDE SEQUENCE [LARGE SCALE GENOMIC DNA]</scope>
    <source>
        <strain evidence="17">JCM 19241</strain>
    </source>
</reference>
<evidence type="ECO:0000259" key="14">
    <source>
        <dbReference type="Pfam" id="PF03807"/>
    </source>
</evidence>
<dbReference type="NCBIfam" id="TIGR00112">
    <property type="entry name" value="proC"/>
    <property type="match status" value="1"/>
</dbReference>
<dbReference type="EC" id="1.5.1.2" evidence="10 11"/>
<evidence type="ECO:0000256" key="9">
    <source>
        <dbReference type="ARBA" id="ARBA00052690"/>
    </source>
</evidence>
<evidence type="ECO:0000256" key="8">
    <source>
        <dbReference type="ARBA" id="ARBA00050547"/>
    </source>
</evidence>
<dbReference type="SUPFAM" id="SSF48179">
    <property type="entry name" value="6-phosphogluconate dehydrogenase C-terminal domain-like"/>
    <property type="match status" value="1"/>
</dbReference>
<evidence type="ECO:0000256" key="13">
    <source>
        <dbReference type="RuleBase" id="RU003903"/>
    </source>
</evidence>
<dbReference type="Gene3D" id="3.40.50.720">
    <property type="entry name" value="NAD(P)-binding Rossmann-like Domain"/>
    <property type="match status" value="1"/>
</dbReference>
<dbReference type="Proteomes" id="UP000031666">
    <property type="component" value="Unassembled WGS sequence"/>
</dbReference>
<feature type="binding site" evidence="12">
    <location>
        <position position="60"/>
    </location>
    <ligand>
        <name>NADPH</name>
        <dbReference type="ChEBI" id="CHEBI:57783"/>
    </ligand>
</feature>
<comment type="similarity">
    <text evidence="2 10 13">Belongs to the pyrroline-5-carboxylate reductase family.</text>
</comment>
<dbReference type="InterPro" id="IPR008927">
    <property type="entry name" value="6-PGluconate_DH-like_C_sf"/>
</dbReference>